<dbReference type="GO" id="GO:0003824">
    <property type="term" value="F:catalytic activity"/>
    <property type="evidence" value="ECO:0007669"/>
    <property type="project" value="UniProtKB-ARBA"/>
</dbReference>
<dbReference type="Gene3D" id="3.90.1150.10">
    <property type="entry name" value="Aspartate Aminotransferase, domain 1"/>
    <property type="match status" value="1"/>
</dbReference>
<dbReference type="RefSeq" id="WP_273381646.1">
    <property type="nucleotide sequence ID" value="NZ_PIUK01000387.1"/>
</dbReference>
<comment type="cofactor">
    <cofactor evidence="1 4">
        <name>pyridoxal 5'-phosphate</name>
        <dbReference type="ChEBI" id="CHEBI:597326"/>
    </cofactor>
</comment>
<gene>
    <name evidence="6" type="ORF">CWE10_18955</name>
</gene>
<dbReference type="PANTHER" id="PTHR43586">
    <property type="entry name" value="CYSTEINE DESULFURASE"/>
    <property type="match status" value="1"/>
</dbReference>
<organism evidence="6 7">
    <name type="scientific">Symbiobacterium thermophilum</name>
    <dbReference type="NCBI Taxonomy" id="2734"/>
    <lineage>
        <taxon>Bacteria</taxon>
        <taxon>Bacillati</taxon>
        <taxon>Bacillota</taxon>
        <taxon>Clostridia</taxon>
        <taxon>Eubacteriales</taxon>
        <taxon>Symbiobacteriaceae</taxon>
        <taxon>Symbiobacterium</taxon>
    </lineage>
</organism>
<evidence type="ECO:0000256" key="4">
    <source>
        <dbReference type="RuleBase" id="RU004504"/>
    </source>
</evidence>
<dbReference type="EMBL" id="PIUK01000387">
    <property type="protein sequence ID" value="MBY6278209.1"/>
    <property type="molecule type" value="Genomic_DNA"/>
</dbReference>
<evidence type="ECO:0000313" key="7">
    <source>
        <dbReference type="Proteomes" id="UP000732377"/>
    </source>
</evidence>
<dbReference type="InterPro" id="IPR015422">
    <property type="entry name" value="PyrdxlP-dep_Trfase_small"/>
</dbReference>
<dbReference type="Gene3D" id="3.40.640.10">
    <property type="entry name" value="Type I PLP-dependent aspartate aminotransferase-like (Major domain)"/>
    <property type="match status" value="1"/>
</dbReference>
<evidence type="ECO:0000256" key="2">
    <source>
        <dbReference type="ARBA" id="ARBA00022898"/>
    </source>
</evidence>
<proteinExistence type="inferred from homology"/>
<dbReference type="InterPro" id="IPR020578">
    <property type="entry name" value="Aminotrans_V_PyrdxlP_BS"/>
</dbReference>
<evidence type="ECO:0000259" key="5">
    <source>
        <dbReference type="Pfam" id="PF00266"/>
    </source>
</evidence>
<dbReference type="Pfam" id="PF00266">
    <property type="entry name" value="Aminotran_5"/>
    <property type="match status" value="1"/>
</dbReference>
<dbReference type="InterPro" id="IPR015424">
    <property type="entry name" value="PyrdxlP-dep_Trfase"/>
</dbReference>
<evidence type="ECO:0000313" key="6">
    <source>
        <dbReference type="EMBL" id="MBY6278209.1"/>
    </source>
</evidence>
<evidence type="ECO:0000256" key="3">
    <source>
        <dbReference type="RuleBase" id="RU004075"/>
    </source>
</evidence>
<dbReference type="InterPro" id="IPR000192">
    <property type="entry name" value="Aminotrans_V_dom"/>
</dbReference>
<comment type="similarity">
    <text evidence="3">Belongs to the class-V pyridoxal-phosphate-dependent aminotransferase family.</text>
</comment>
<feature type="domain" description="Aminotransferase class V" evidence="5">
    <location>
        <begin position="6"/>
        <end position="306"/>
    </location>
</feature>
<sequence>MSAELIYLDNAATSWPKPAAVVRAMAECLENEAGNPGRSGHRLSLAAGRRVWAVRQAVAELFGAPDPLRVIFTHNGTMAVNLALGGLLSPGDRVVCTGMEHNAVIRPLRDLEELGIEVVIAPCDSEGRLDLEAFRRVVEAAPTRMVALNHASNVTGTICPVAEAAAIAHRAGALVLVDAAQSAGSVPIDMGAMGIDLLAFTGHKGLLGPTGTGGLILGERVNAAEMKPLVRGGTGSRSAMERQPPDLPDRFEAGTVNFVGIAGLGAGIQALAELGGPEEIGRRERQLARQLWEGLSEIPGVRLYGPA</sequence>
<dbReference type="InterPro" id="IPR015421">
    <property type="entry name" value="PyrdxlP-dep_Trfase_major"/>
</dbReference>
<dbReference type="SUPFAM" id="SSF53383">
    <property type="entry name" value="PLP-dependent transferases"/>
    <property type="match status" value="1"/>
</dbReference>
<comment type="caution">
    <text evidence="6">The sequence shown here is derived from an EMBL/GenBank/DDBJ whole genome shotgun (WGS) entry which is preliminary data.</text>
</comment>
<feature type="non-terminal residue" evidence="6">
    <location>
        <position position="307"/>
    </location>
</feature>
<dbReference type="AlphaFoldDB" id="A0A953LKD8"/>
<name>A0A953LKD8_SYMTR</name>
<protein>
    <submittedName>
        <fullName evidence="6">Cysteine desulfurase</fullName>
    </submittedName>
</protein>
<reference evidence="6" key="1">
    <citation type="submission" date="2017-11" db="EMBL/GenBank/DDBJ databases">
        <title>Three new genomes from thermophilic consortium.</title>
        <authorList>
            <person name="Quaggio R."/>
            <person name="Amgarten D."/>
            <person name="Setubal J.C."/>
        </authorList>
    </citation>
    <scope>NUCLEOTIDE SEQUENCE</scope>
    <source>
        <strain evidence="6">ZCTH01-B2</strain>
    </source>
</reference>
<keyword evidence="2" id="KW-0663">Pyridoxal phosphate</keyword>
<dbReference type="Proteomes" id="UP000732377">
    <property type="component" value="Unassembled WGS sequence"/>
</dbReference>
<dbReference type="PANTHER" id="PTHR43586:SF4">
    <property type="entry name" value="ISOPENICILLIN N EPIMERASE"/>
    <property type="match status" value="1"/>
</dbReference>
<dbReference type="PROSITE" id="PS00595">
    <property type="entry name" value="AA_TRANSFER_CLASS_5"/>
    <property type="match status" value="1"/>
</dbReference>
<accession>A0A953LKD8</accession>
<evidence type="ECO:0000256" key="1">
    <source>
        <dbReference type="ARBA" id="ARBA00001933"/>
    </source>
</evidence>